<organism evidence="1 2">
    <name type="scientific">Cirrhinus molitorella</name>
    <name type="common">mud carp</name>
    <dbReference type="NCBI Taxonomy" id="172907"/>
    <lineage>
        <taxon>Eukaryota</taxon>
        <taxon>Metazoa</taxon>
        <taxon>Chordata</taxon>
        <taxon>Craniata</taxon>
        <taxon>Vertebrata</taxon>
        <taxon>Euteleostomi</taxon>
        <taxon>Actinopterygii</taxon>
        <taxon>Neopterygii</taxon>
        <taxon>Teleostei</taxon>
        <taxon>Ostariophysi</taxon>
        <taxon>Cypriniformes</taxon>
        <taxon>Cyprinidae</taxon>
        <taxon>Labeoninae</taxon>
        <taxon>Labeonini</taxon>
        <taxon>Cirrhinus</taxon>
    </lineage>
</organism>
<evidence type="ECO:0000313" key="1">
    <source>
        <dbReference type="EMBL" id="KAL1255000.1"/>
    </source>
</evidence>
<name>A0ABR3LRB7_9TELE</name>
<reference evidence="1 2" key="1">
    <citation type="submission" date="2023-09" db="EMBL/GenBank/DDBJ databases">
        <authorList>
            <person name="Wang M."/>
        </authorList>
    </citation>
    <scope>NUCLEOTIDE SEQUENCE [LARGE SCALE GENOMIC DNA]</scope>
    <source>
        <strain evidence="1">GT-2023</strain>
        <tissue evidence="1">Liver</tissue>
    </source>
</reference>
<accession>A0ABR3LRB7</accession>
<keyword evidence="2" id="KW-1185">Reference proteome</keyword>
<proteinExistence type="predicted"/>
<sequence length="236" mass="26440">MVERQNSLGGFLTSQVITCNQAIIPSLQYADVFVNLTLNCETLCLTAGEGWSFEEKIGGLKAWRVKYGCKPSRYHTSAHGLRRTSAGSGEGFAHKERGERALKRKVSLGTSLPPGAIWHLLRLVSVKRCDLCSKYIANKCGPESADELRRKERCRPDGMMGRRNKARAVWCSHLFRSQHKGSMPAIVCAHVCERKVEVKSRIRGGRNIWKMDCEAEQFTSRQSQLHTSVDWSSTAA</sequence>
<evidence type="ECO:0000313" key="2">
    <source>
        <dbReference type="Proteomes" id="UP001558613"/>
    </source>
</evidence>
<comment type="caution">
    <text evidence="1">The sequence shown here is derived from an EMBL/GenBank/DDBJ whole genome shotgun (WGS) entry which is preliminary data.</text>
</comment>
<protein>
    <submittedName>
        <fullName evidence="1">Uncharacterized protein</fullName>
    </submittedName>
</protein>
<dbReference type="EMBL" id="JAYMGO010000019">
    <property type="protein sequence ID" value="KAL1255000.1"/>
    <property type="molecule type" value="Genomic_DNA"/>
</dbReference>
<gene>
    <name evidence="1" type="ORF">QQF64_013061</name>
</gene>
<dbReference type="Proteomes" id="UP001558613">
    <property type="component" value="Unassembled WGS sequence"/>
</dbReference>